<dbReference type="Pfam" id="PF01497">
    <property type="entry name" value="Peripla_BP_2"/>
    <property type="match status" value="1"/>
</dbReference>
<evidence type="ECO:0000313" key="4">
    <source>
        <dbReference type="Proteomes" id="UP000267400"/>
    </source>
</evidence>
<reference evidence="3 4" key="1">
    <citation type="submission" date="2018-12" db="EMBL/GenBank/DDBJ databases">
        <authorList>
            <person name="Yu L."/>
        </authorList>
    </citation>
    <scope>NUCLEOTIDE SEQUENCE [LARGE SCALE GENOMIC DNA]</scope>
    <source>
        <strain evidence="3 4">11S</strain>
    </source>
</reference>
<accession>A0A3S0JTA9</accession>
<dbReference type="PANTHER" id="PTHR30535:SF34">
    <property type="entry name" value="MOLYBDATE-BINDING PROTEIN MOLA"/>
    <property type="match status" value="1"/>
</dbReference>
<gene>
    <name evidence="3" type="ORF">EKG36_19255</name>
</gene>
<sequence length="395" mass="43440">MSASPVSGVAMPSLVSPRSTRRPSPLWPMLGWWLMWSLLSGNALADEVTVTDLAGREVTIPHGAERVILGEGRLLYTLAALRPEAPFAPLVGWRDELKRFDGDVWARYQERFPEAASLATFGKAANGEFSLEQALALEPDAIVFDLAAWPALRDGPTLPVLEAAGIPVVFVDFLTEPDRHMAPSVRLLGRLFAAEARAEALLALRRESLEAVADRLPARRPRVLIETAAGLHPDCCRSVGDDNLGRVVRLAGGDNIAAARIPGVFGRLHPEWVLAEDPEVIVMTGGDWQAMSEAAVPMGYEASPGAARAAMRGLTEMRLGWRELSAVREGRVHGLWHQFYNTPYQFVAVQRLAKWLHPEAMADLDPEALWRRLHDDFLPLSAEGAFWASLDEETR</sequence>
<evidence type="ECO:0000259" key="2">
    <source>
        <dbReference type="PROSITE" id="PS50983"/>
    </source>
</evidence>
<dbReference type="AlphaFoldDB" id="A0A3S0JTA9"/>
<dbReference type="EMBL" id="RXNS01000026">
    <property type="protein sequence ID" value="RTQ98194.1"/>
    <property type="molecule type" value="Genomic_DNA"/>
</dbReference>
<feature type="region of interest" description="Disordered" evidence="1">
    <location>
        <begin position="1"/>
        <end position="22"/>
    </location>
</feature>
<dbReference type="PANTHER" id="PTHR30535">
    <property type="entry name" value="VITAMIN B12-BINDING PROTEIN"/>
    <property type="match status" value="1"/>
</dbReference>
<proteinExistence type="predicted"/>
<evidence type="ECO:0000256" key="1">
    <source>
        <dbReference type="SAM" id="MobiDB-lite"/>
    </source>
</evidence>
<keyword evidence="4" id="KW-1185">Reference proteome</keyword>
<dbReference type="OrthoDB" id="9775594at2"/>
<protein>
    <submittedName>
        <fullName evidence="3">ABC transporter substrate-binding protein</fullName>
    </submittedName>
</protein>
<dbReference type="Gene3D" id="3.40.50.1980">
    <property type="entry name" value="Nitrogenase molybdenum iron protein domain"/>
    <property type="match status" value="2"/>
</dbReference>
<organism evidence="3 4">
    <name type="scientific">Halomonas nitroreducens</name>
    <dbReference type="NCBI Taxonomy" id="447425"/>
    <lineage>
        <taxon>Bacteria</taxon>
        <taxon>Pseudomonadati</taxon>
        <taxon>Pseudomonadota</taxon>
        <taxon>Gammaproteobacteria</taxon>
        <taxon>Oceanospirillales</taxon>
        <taxon>Halomonadaceae</taxon>
        <taxon>Halomonas</taxon>
    </lineage>
</organism>
<feature type="domain" description="Fe/B12 periplasmic-binding" evidence="2">
    <location>
        <begin position="66"/>
        <end position="364"/>
    </location>
</feature>
<dbReference type="Proteomes" id="UP000267400">
    <property type="component" value="Unassembled WGS sequence"/>
</dbReference>
<evidence type="ECO:0000313" key="3">
    <source>
        <dbReference type="EMBL" id="RTQ98194.1"/>
    </source>
</evidence>
<dbReference type="PROSITE" id="PS50983">
    <property type="entry name" value="FE_B12_PBP"/>
    <property type="match status" value="1"/>
</dbReference>
<comment type="caution">
    <text evidence="3">The sequence shown here is derived from an EMBL/GenBank/DDBJ whole genome shotgun (WGS) entry which is preliminary data.</text>
</comment>
<dbReference type="InterPro" id="IPR050902">
    <property type="entry name" value="ABC_Transporter_SBP"/>
</dbReference>
<name>A0A3S0JTA9_9GAMM</name>
<dbReference type="InterPro" id="IPR002491">
    <property type="entry name" value="ABC_transptr_periplasmic_BD"/>
</dbReference>
<dbReference type="SUPFAM" id="SSF53807">
    <property type="entry name" value="Helical backbone' metal receptor"/>
    <property type="match status" value="1"/>
</dbReference>